<name>G2DAZ6_9GAMM</name>
<comment type="caution">
    <text evidence="1">The sequence shown here is derived from an EMBL/GenBank/DDBJ whole genome shotgun (WGS) entry which is preliminary data.</text>
</comment>
<protein>
    <submittedName>
        <fullName evidence="1">Uncharacterized protein</fullName>
    </submittedName>
</protein>
<keyword evidence="2" id="KW-1185">Reference proteome</keyword>
<proteinExistence type="predicted"/>
<dbReference type="EMBL" id="AFOC01000014">
    <property type="protein sequence ID" value="EGV52197.1"/>
    <property type="molecule type" value="Genomic_DNA"/>
</dbReference>
<reference evidence="1" key="1">
    <citation type="journal article" date="2011" name="ISME J.">
        <title>The endosymbionts of the deep-sea tubeworms Riftia pachyptila and Tevnia jerichonana share an identical physiology as revealed by proteogenomic analyses.</title>
        <authorList>
            <person name="Gardebrecht A."/>
            <person name="Markert S."/>
            <person name="Felbeck H."/>
            <person name="Thuermer A."/>
            <person name="Albrecht D."/>
            <person name="Wollherr A."/>
            <person name="Kabisch J."/>
            <person name="Lehmann R."/>
            <person name="Daniel R."/>
            <person name="Liesegang H."/>
            <person name="Hecker M."/>
            <person name="Sievert S.M."/>
            <person name="Schweder T."/>
        </authorList>
    </citation>
    <scope>NUCLEOTIDE SEQUENCE [LARGE SCALE GENOMIC DNA]</scope>
</reference>
<gene>
    <name evidence="1" type="ORF">Rifp1Sym_an00190</name>
</gene>
<dbReference type="Proteomes" id="UP000004491">
    <property type="component" value="Unassembled WGS sequence"/>
</dbReference>
<dbReference type="AlphaFoldDB" id="G2DAZ6"/>
<evidence type="ECO:0000313" key="1">
    <source>
        <dbReference type="EMBL" id="EGV52197.1"/>
    </source>
</evidence>
<sequence length="138" mass="15662">MGCPLKKTSIPCQPFSTCCVIWSEPLQELSMCRKILTITLLGLLSILPAAGASAPPLHQLDPEARKNLFERFKATESESHLERIKILESAEQCIQQAADRHAYRACEQTEGEARKALRQHIKAERLELREELARLRQQ</sequence>
<organism evidence="1 2">
    <name type="scientific">endosymbiont of Riftia pachyptila</name>
    <name type="common">vent Ph05</name>
    <dbReference type="NCBI Taxonomy" id="1048808"/>
    <lineage>
        <taxon>Bacteria</taxon>
        <taxon>Pseudomonadati</taxon>
        <taxon>Pseudomonadota</taxon>
        <taxon>Gammaproteobacteria</taxon>
        <taxon>sulfur-oxidizing symbionts</taxon>
    </lineage>
</organism>
<accession>G2DAZ6</accession>
<evidence type="ECO:0000313" key="2">
    <source>
        <dbReference type="Proteomes" id="UP000004491"/>
    </source>
</evidence>